<feature type="region of interest" description="Disordered" evidence="1">
    <location>
        <begin position="261"/>
        <end position="425"/>
    </location>
</feature>
<feature type="region of interest" description="Disordered" evidence="1">
    <location>
        <begin position="156"/>
        <end position="196"/>
    </location>
</feature>
<dbReference type="GO" id="GO:0005634">
    <property type="term" value="C:nucleus"/>
    <property type="evidence" value="ECO:0007669"/>
    <property type="project" value="TreeGrafter"/>
</dbReference>
<proteinExistence type="predicted"/>
<protein>
    <recommendedName>
        <fullName evidence="2">WLM domain-containing protein</fullName>
    </recommendedName>
</protein>
<feature type="compositionally biased region" description="Basic residues" evidence="1">
    <location>
        <begin position="172"/>
        <end position="181"/>
    </location>
</feature>
<dbReference type="InterPro" id="IPR053000">
    <property type="entry name" value="WSS1-like_metalloprotease"/>
</dbReference>
<dbReference type="PROSITE" id="PS51397">
    <property type="entry name" value="WLM"/>
    <property type="match status" value="1"/>
</dbReference>
<dbReference type="PANTHER" id="PTHR46622:SF1">
    <property type="entry name" value="DNA-DEPENDENT METALLOPROTEASE WSS1"/>
    <property type="match status" value="1"/>
</dbReference>
<feature type="compositionally biased region" description="Basic and acidic residues" evidence="1">
    <location>
        <begin position="407"/>
        <end position="418"/>
    </location>
</feature>
<dbReference type="EMBL" id="LT853702">
    <property type="protein sequence ID" value="SMQ55335.1"/>
    <property type="molecule type" value="Genomic_DNA"/>
</dbReference>
<name>A0A1X7S6T2_ZYMT9</name>
<accession>A0A1X7S6T2</accession>
<sequence>MASGFMRLNERHQRPNEHIDFIVPIRQNPDHAVAEDFLNRIAAQCYPVMKKHGIKVRRLDEYEYNTEFLGRNFNGGETIQLVLKDKQGHWLSFKFVQMVMMHELAHCKQMNHSRAFWAVRNEYAKQMEDLWKDKYVGEAIWGRGRDLTSGAFTHDHLPDASQIPEHLCGGTYRKRGRKRKRGAQDGDQSEKVSYAERQQRRIAKKFGKHGEGSTVGEDDLLRGALETMNGGKRRQGKPKVAKSKRGRDLAANAALARIAQAQAEAKKEETPELDDGSDSETESDWDEHGALTGSDAVVIKNEEGDDLYRVCGGEEDGEDGAGREMAELRMLAKGSTSRPAKPDSGKTPAVKPPAPGQPGYEDSETESEGEEQPKASGLSKTREIDHTNASRLGPLVEVHANKVTSKPSEHDSTAERLPRPTGPGNDAATTLSTLNCPICSLENEPDSALCIACSNVLRTKLVPGHWRCKSEACKGGKYINPGDFGRCGVCSAPKPAAAANSNAANGRAPGLTRAEVLRWD</sequence>
<dbReference type="GO" id="GO:0008237">
    <property type="term" value="F:metallopeptidase activity"/>
    <property type="evidence" value="ECO:0007669"/>
    <property type="project" value="TreeGrafter"/>
</dbReference>
<keyword evidence="4" id="KW-1185">Reference proteome</keyword>
<dbReference type="GO" id="GO:0006281">
    <property type="term" value="P:DNA repair"/>
    <property type="evidence" value="ECO:0007669"/>
    <property type="project" value="TreeGrafter"/>
</dbReference>
<dbReference type="AlphaFoldDB" id="A0A1X7S6T2"/>
<evidence type="ECO:0000313" key="3">
    <source>
        <dbReference type="EMBL" id="SMQ55335.1"/>
    </source>
</evidence>
<evidence type="ECO:0000256" key="1">
    <source>
        <dbReference type="SAM" id="MobiDB-lite"/>
    </source>
</evidence>
<feature type="compositionally biased region" description="Acidic residues" evidence="1">
    <location>
        <begin position="361"/>
        <end position="370"/>
    </location>
</feature>
<gene>
    <name evidence="3" type="ORF">ZT3D7_G10490</name>
</gene>
<organism evidence="3 4">
    <name type="scientific">Zymoseptoria tritici (strain ST99CH_3D7)</name>
    <dbReference type="NCBI Taxonomy" id="1276538"/>
    <lineage>
        <taxon>Eukaryota</taxon>
        <taxon>Fungi</taxon>
        <taxon>Dikarya</taxon>
        <taxon>Ascomycota</taxon>
        <taxon>Pezizomycotina</taxon>
        <taxon>Dothideomycetes</taxon>
        <taxon>Dothideomycetidae</taxon>
        <taxon>Mycosphaerellales</taxon>
        <taxon>Mycosphaerellaceae</taxon>
        <taxon>Zymoseptoria</taxon>
    </lineage>
</organism>
<dbReference type="Pfam" id="PF08325">
    <property type="entry name" value="WLM"/>
    <property type="match status" value="1"/>
</dbReference>
<dbReference type="Gene3D" id="3.30.2010.10">
    <property type="entry name" value="Metalloproteases ('zincins'), catalytic domain"/>
    <property type="match status" value="1"/>
</dbReference>
<feature type="region of interest" description="Disordered" evidence="1">
    <location>
        <begin position="226"/>
        <end position="247"/>
    </location>
</feature>
<feature type="compositionally biased region" description="Basic and acidic residues" evidence="1">
    <location>
        <begin position="182"/>
        <end position="196"/>
    </location>
</feature>
<dbReference type="STRING" id="1276538.A0A1X7S6T2"/>
<dbReference type="PANTHER" id="PTHR46622">
    <property type="entry name" value="DNA-DEPENDENT METALLOPROTEASE WSS1"/>
    <property type="match status" value="1"/>
</dbReference>
<feature type="domain" description="WLM" evidence="2">
    <location>
        <begin position="10"/>
        <end position="259"/>
    </location>
</feature>
<feature type="compositionally biased region" description="Acidic residues" evidence="1">
    <location>
        <begin position="271"/>
        <end position="285"/>
    </location>
</feature>
<reference evidence="3 4" key="1">
    <citation type="submission" date="2016-06" db="EMBL/GenBank/DDBJ databases">
        <authorList>
            <person name="Kjaerup R.B."/>
            <person name="Dalgaard T.S."/>
            <person name="Juul-Madsen H.R."/>
        </authorList>
    </citation>
    <scope>NUCLEOTIDE SEQUENCE [LARGE SCALE GENOMIC DNA]</scope>
</reference>
<dbReference type="Proteomes" id="UP000215127">
    <property type="component" value="Chromosome 11"/>
</dbReference>
<evidence type="ECO:0000259" key="2">
    <source>
        <dbReference type="PROSITE" id="PS51397"/>
    </source>
</evidence>
<dbReference type="InterPro" id="IPR013536">
    <property type="entry name" value="WLM_dom"/>
</dbReference>
<feature type="compositionally biased region" description="Basic residues" evidence="1">
    <location>
        <begin position="231"/>
        <end position="245"/>
    </location>
</feature>
<evidence type="ECO:0000313" key="4">
    <source>
        <dbReference type="Proteomes" id="UP000215127"/>
    </source>
</evidence>